<dbReference type="EMBL" id="LR031572">
    <property type="protein sequence ID" value="VDC83345.1"/>
    <property type="molecule type" value="Genomic_DNA"/>
</dbReference>
<proteinExistence type="predicted"/>
<protein>
    <submittedName>
        <fullName evidence="1">Uncharacterized protein</fullName>
    </submittedName>
</protein>
<dbReference type="AlphaFoldDB" id="A0A3P6A2C1"/>
<sequence>MGILHSWVFQFIIKIQHQEGFRCKIITSLVTQTPHC</sequence>
<name>A0A3P6A2C1_BRACM</name>
<reference evidence="1" key="1">
    <citation type="submission" date="2018-11" db="EMBL/GenBank/DDBJ databases">
        <authorList>
            <consortium name="Genoscope - CEA"/>
            <person name="William W."/>
        </authorList>
    </citation>
    <scope>NUCLEOTIDE SEQUENCE</scope>
</reference>
<accession>A0A3P6A2C1</accession>
<organism evidence="1">
    <name type="scientific">Brassica campestris</name>
    <name type="common">Field mustard</name>
    <dbReference type="NCBI Taxonomy" id="3711"/>
    <lineage>
        <taxon>Eukaryota</taxon>
        <taxon>Viridiplantae</taxon>
        <taxon>Streptophyta</taxon>
        <taxon>Embryophyta</taxon>
        <taxon>Tracheophyta</taxon>
        <taxon>Spermatophyta</taxon>
        <taxon>Magnoliopsida</taxon>
        <taxon>eudicotyledons</taxon>
        <taxon>Gunneridae</taxon>
        <taxon>Pentapetalae</taxon>
        <taxon>rosids</taxon>
        <taxon>malvids</taxon>
        <taxon>Brassicales</taxon>
        <taxon>Brassicaceae</taxon>
        <taxon>Brassiceae</taxon>
        <taxon>Brassica</taxon>
    </lineage>
</organism>
<gene>
    <name evidence="1" type="ORF">BRAA03T14563Z</name>
</gene>
<evidence type="ECO:0000313" key="1">
    <source>
        <dbReference type="EMBL" id="VDC83345.1"/>
    </source>
</evidence>